<reference evidence="4" key="1">
    <citation type="journal article" date="2015" name="Nature">
        <title>Complex archaea that bridge the gap between prokaryotes and eukaryotes.</title>
        <authorList>
            <person name="Spang A."/>
            <person name="Saw J.H."/>
            <person name="Jorgensen S.L."/>
            <person name="Zaremba-Niedzwiedzka K."/>
            <person name="Martijn J."/>
            <person name="Lind A.E."/>
            <person name="van Eijk R."/>
            <person name="Schleper C."/>
            <person name="Guy L."/>
            <person name="Ettema T.J."/>
        </authorList>
    </citation>
    <scope>NUCLEOTIDE SEQUENCE</scope>
</reference>
<keyword evidence="1" id="KW-1188">Viral release from host cell</keyword>
<name>A0A0F9RHG1_9ZZZZ</name>
<keyword evidence="2" id="KW-0812">Transmembrane</keyword>
<keyword evidence="2" id="KW-0472">Membrane</keyword>
<dbReference type="PANTHER" id="PTHR37813">
    <property type="entry name" value="FELS-2 PROPHAGE PROTEIN"/>
    <property type="match status" value="1"/>
</dbReference>
<feature type="transmembrane region" description="Helical" evidence="2">
    <location>
        <begin position="434"/>
        <end position="456"/>
    </location>
</feature>
<evidence type="ECO:0000313" key="4">
    <source>
        <dbReference type="EMBL" id="KKN55920.1"/>
    </source>
</evidence>
<feature type="transmembrane region" description="Helical" evidence="2">
    <location>
        <begin position="680"/>
        <end position="703"/>
    </location>
</feature>
<accession>A0A0F9RHG1</accession>
<evidence type="ECO:0000259" key="3">
    <source>
        <dbReference type="Pfam" id="PF10145"/>
    </source>
</evidence>
<gene>
    <name evidence="4" type="ORF">LCGC14_0577630</name>
</gene>
<feature type="domain" description="Phage tail tape measure protein" evidence="3">
    <location>
        <begin position="96"/>
        <end position="282"/>
    </location>
</feature>
<dbReference type="PANTHER" id="PTHR37813:SF1">
    <property type="entry name" value="FELS-2 PROPHAGE PROTEIN"/>
    <property type="match status" value="1"/>
</dbReference>
<comment type="caution">
    <text evidence="4">The sequence shown here is derived from an EMBL/GenBank/DDBJ whole genome shotgun (WGS) entry which is preliminary data.</text>
</comment>
<protein>
    <recommendedName>
        <fullName evidence="3">Phage tail tape measure protein domain-containing protein</fullName>
    </recommendedName>
</protein>
<feature type="transmembrane region" description="Helical" evidence="2">
    <location>
        <begin position="400"/>
        <end position="428"/>
    </location>
</feature>
<proteinExistence type="predicted"/>
<dbReference type="InterPro" id="IPR010090">
    <property type="entry name" value="Phage_tape_meas"/>
</dbReference>
<dbReference type="NCBIfam" id="TIGR01760">
    <property type="entry name" value="tape_meas_TP901"/>
    <property type="match status" value="1"/>
</dbReference>
<evidence type="ECO:0000256" key="1">
    <source>
        <dbReference type="ARBA" id="ARBA00022612"/>
    </source>
</evidence>
<organism evidence="4">
    <name type="scientific">marine sediment metagenome</name>
    <dbReference type="NCBI Taxonomy" id="412755"/>
    <lineage>
        <taxon>unclassified sequences</taxon>
        <taxon>metagenomes</taxon>
        <taxon>ecological metagenomes</taxon>
    </lineage>
</organism>
<dbReference type="AlphaFoldDB" id="A0A0F9RHG1"/>
<keyword evidence="2" id="KW-1133">Transmembrane helix</keyword>
<evidence type="ECO:0000256" key="2">
    <source>
        <dbReference type="SAM" id="Phobius"/>
    </source>
</evidence>
<dbReference type="Pfam" id="PF10145">
    <property type="entry name" value="PhageMin_Tail"/>
    <property type="match status" value="1"/>
</dbReference>
<sequence>MAGFGGFGTEIGPATLTVTGSSAGAEAALDRTEKRVFGFATTVRGAGIQMQLFGRGILNMVANVVGTFMTFEDAFIGVQRTVDATEEEFALLEAGIRDMALVIPVAAADLANIMKIAGQMGVRGVENLLVFTETVARMAQVTDLTEESTSFAFARIAAVMQLPIDQVANLGASIVDLGNKFATTEPLIVDASVRAAGAANTLGISAQDLVGIVAALTTVMPRAQSAGSVLARTFTEMAEAGFQGGESLGTFASTVGISTEAMRDLIKTDPTEALVRFLEGLGRLIRSGGNWVEVLDAVGLNQIRTREGALNLAAAGNLLRNTVDTSNTAWDENIALIVESDRRFASLSSQLGLFRNLLTEINIIMGKALAPVIKDVVDRLKPFFQGIREFTEAHPQLIQILGALVAAFGAIAFAAGTALIIAAVVGIFGLVSLSLFLIVVAIIAVAAALGALIIFWPEVKAAMMPFIEAVDEFFSKEGFAKRIGQARDFFRDFGIRLRGWLKDFGVDIRNFLKDLGVNIRNGLKSVGVLIRNELKEFGVGIRNRLKEFGEGIKNTLRDKFDQLITPVEEAFQEILETFQHWWGIISDVVSDNWDTIVMVVQTAVTLVKDHIIMPWFKLLKAMFISGWNDISVAVKAAWDFIKILVVVTIGFIANSFIFWFNTLRNMFQLGWTVISNTVNVIWTTMKNLVLIGIQFISGTIRFWMAILRGDWEAAWDAIRDTVTRIWGLIKDTVTTQARGVKNIVLGIWDAIKDQTSTTWNLIKEIVLGALRGMRGVSKIILNGFIGIFERALNFIITGINTFAGRINNITGGLSFLAGLLGVPSIPEIGTIGAVHIDRLAEGGLALRPTLAVVGDVPELITPLSKIGNMGLGTQNFFIDQVILQGDPQEGLEALGLSVSSI</sequence>
<dbReference type="EMBL" id="LAZR01000866">
    <property type="protein sequence ID" value="KKN55920.1"/>
    <property type="molecule type" value="Genomic_DNA"/>
</dbReference>
<feature type="transmembrane region" description="Helical" evidence="2">
    <location>
        <begin position="640"/>
        <end position="660"/>
    </location>
</feature>